<evidence type="ECO:0000256" key="5">
    <source>
        <dbReference type="ARBA" id="ARBA00022989"/>
    </source>
</evidence>
<dbReference type="InterPro" id="IPR050901">
    <property type="entry name" value="BP-dep_ABC_trans_perm"/>
</dbReference>
<feature type="transmembrane region" description="Helical" evidence="7">
    <location>
        <begin position="28"/>
        <end position="50"/>
    </location>
</feature>
<dbReference type="GO" id="GO:0005886">
    <property type="term" value="C:plasma membrane"/>
    <property type="evidence" value="ECO:0007669"/>
    <property type="project" value="UniProtKB-SubCell"/>
</dbReference>
<dbReference type="AlphaFoldDB" id="A0A2A9DT08"/>
<dbReference type="SUPFAM" id="SSF161098">
    <property type="entry name" value="MetI-like"/>
    <property type="match status" value="1"/>
</dbReference>
<name>A0A2A9DT08_9MICO</name>
<comment type="similarity">
    <text evidence="7">Belongs to the binding-protein-dependent transport system permease family.</text>
</comment>
<dbReference type="Proteomes" id="UP000221369">
    <property type="component" value="Unassembled WGS sequence"/>
</dbReference>
<feature type="domain" description="ABC transmembrane type-1" evidence="8">
    <location>
        <begin position="87"/>
        <end position="280"/>
    </location>
</feature>
<evidence type="ECO:0000256" key="6">
    <source>
        <dbReference type="ARBA" id="ARBA00023136"/>
    </source>
</evidence>
<gene>
    <name evidence="9" type="ORF">ATJ78_0648</name>
</gene>
<dbReference type="PROSITE" id="PS50928">
    <property type="entry name" value="ABC_TM1"/>
    <property type="match status" value="1"/>
</dbReference>
<comment type="caution">
    <text evidence="9">The sequence shown here is derived from an EMBL/GenBank/DDBJ whole genome shotgun (WGS) entry which is preliminary data.</text>
</comment>
<reference evidence="9 10" key="1">
    <citation type="submission" date="2017-10" db="EMBL/GenBank/DDBJ databases">
        <title>Sequencing the genomes of 1000 actinobacteria strains.</title>
        <authorList>
            <person name="Klenk H.-P."/>
        </authorList>
    </citation>
    <scope>NUCLEOTIDE SEQUENCE [LARGE SCALE GENOMIC DNA]</scope>
    <source>
        <strain evidence="9 10">DSM 21798</strain>
    </source>
</reference>
<evidence type="ECO:0000313" key="9">
    <source>
        <dbReference type="EMBL" id="PFG29733.1"/>
    </source>
</evidence>
<keyword evidence="4 7" id="KW-0812">Transmembrane</keyword>
<evidence type="ECO:0000256" key="3">
    <source>
        <dbReference type="ARBA" id="ARBA00022475"/>
    </source>
</evidence>
<dbReference type="InterPro" id="IPR035906">
    <property type="entry name" value="MetI-like_sf"/>
</dbReference>
<sequence>MTSEPSTRTTVLRQGARRPARQRSRGSVLVDVIILITAIATVIPIAWTLFQSFLPNRAIVNRSWDFPFWIGNFTEVLSPESSFIAQIGNSLVITAGTVLLCLILGALSGYALSRLSPSKWLTIPALVLAAFLPLVPPMTLVPGLYLTMGSLGLLGSNLGLIFINTLFNLPFAVLLLRSFFSQIPEELREAALVDGASEARAFFSVALPLVRPGLASVGIYVAIMAWNEFLFGLTMTSGGPSAPLTVGIASLVQPFDVTWGEMAAAGTIAAVPIVVLAIVANRYIVTGMTAGAVKG</sequence>
<evidence type="ECO:0000256" key="4">
    <source>
        <dbReference type="ARBA" id="ARBA00022692"/>
    </source>
</evidence>
<evidence type="ECO:0000313" key="10">
    <source>
        <dbReference type="Proteomes" id="UP000221369"/>
    </source>
</evidence>
<dbReference type="GO" id="GO:0055085">
    <property type="term" value="P:transmembrane transport"/>
    <property type="evidence" value="ECO:0007669"/>
    <property type="project" value="InterPro"/>
</dbReference>
<dbReference type="Pfam" id="PF00528">
    <property type="entry name" value="BPD_transp_1"/>
    <property type="match status" value="1"/>
</dbReference>
<protein>
    <submittedName>
        <fullName evidence="9">Carbohydrate ABC transporter membrane protein 2 (CUT1 family)</fullName>
    </submittedName>
</protein>
<feature type="transmembrane region" description="Helical" evidence="7">
    <location>
        <begin position="158"/>
        <end position="180"/>
    </location>
</feature>
<keyword evidence="3" id="KW-1003">Cell membrane</keyword>
<dbReference type="PANTHER" id="PTHR32243">
    <property type="entry name" value="MALTOSE TRANSPORT SYSTEM PERMEASE-RELATED"/>
    <property type="match status" value="1"/>
</dbReference>
<accession>A0A2A9DT08</accession>
<feature type="transmembrane region" description="Helical" evidence="7">
    <location>
        <begin position="264"/>
        <end position="285"/>
    </location>
</feature>
<feature type="transmembrane region" description="Helical" evidence="7">
    <location>
        <begin position="201"/>
        <end position="223"/>
    </location>
</feature>
<feature type="transmembrane region" description="Helical" evidence="7">
    <location>
        <begin position="91"/>
        <end position="113"/>
    </location>
</feature>
<evidence type="ECO:0000256" key="1">
    <source>
        <dbReference type="ARBA" id="ARBA00004651"/>
    </source>
</evidence>
<dbReference type="CDD" id="cd06261">
    <property type="entry name" value="TM_PBP2"/>
    <property type="match status" value="1"/>
</dbReference>
<feature type="transmembrane region" description="Helical" evidence="7">
    <location>
        <begin position="125"/>
        <end position="146"/>
    </location>
</feature>
<keyword evidence="5 7" id="KW-1133">Transmembrane helix</keyword>
<dbReference type="PANTHER" id="PTHR32243:SF18">
    <property type="entry name" value="INNER MEMBRANE ABC TRANSPORTER PERMEASE PROTEIN YCJP"/>
    <property type="match status" value="1"/>
</dbReference>
<proteinExistence type="inferred from homology"/>
<dbReference type="EMBL" id="PDJE01000001">
    <property type="protein sequence ID" value="PFG29733.1"/>
    <property type="molecule type" value="Genomic_DNA"/>
</dbReference>
<evidence type="ECO:0000259" key="8">
    <source>
        <dbReference type="PROSITE" id="PS50928"/>
    </source>
</evidence>
<dbReference type="Gene3D" id="1.10.3720.10">
    <property type="entry name" value="MetI-like"/>
    <property type="match status" value="1"/>
</dbReference>
<keyword evidence="2 7" id="KW-0813">Transport</keyword>
<evidence type="ECO:0000256" key="7">
    <source>
        <dbReference type="RuleBase" id="RU363032"/>
    </source>
</evidence>
<evidence type="ECO:0000256" key="2">
    <source>
        <dbReference type="ARBA" id="ARBA00022448"/>
    </source>
</evidence>
<dbReference type="InterPro" id="IPR000515">
    <property type="entry name" value="MetI-like"/>
</dbReference>
<keyword evidence="6 7" id="KW-0472">Membrane</keyword>
<organism evidence="9 10">
    <name type="scientific">Paramicrobacterium agarici</name>
    <dbReference type="NCBI Taxonomy" id="630514"/>
    <lineage>
        <taxon>Bacteria</taxon>
        <taxon>Bacillati</taxon>
        <taxon>Actinomycetota</taxon>
        <taxon>Actinomycetes</taxon>
        <taxon>Micrococcales</taxon>
        <taxon>Microbacteriaceae</taxon>
        <taxon>Paramicrobacterium</taxon>
    </lineage>
</organism>
<comment type="subcellular location">
    <subcellularLocation>
        <location evidence="1 7">Cell membrane</location>
        <topology evidence="1 7">Multi-pass membrane protein</topology>
    </subcellularLocation>
</comment>
<keyword evidence="10" id="KW-1185">Reference proteome</keyword>